<keyword evidence="2" id="KW-1185">Reference proteome</keyword>
<evidence type="ECO:0000313" key="2">
    <source>
        <dbReference type="Proteomes" id="UP001062846"/>
    </source>
</evidence>
<comment type="caution">
    <text evidence="1">The sequence shown here is derived from an EMBL/GenBank/DDBJ whole genome shotgun (WGS) entry which is preliminary data.</text>
</comment>
<dbReference type="Proteomes" id="UP001062846">
    <property type="component" value="Chromosome 9"/>
</dbReference>
<sequence>MESPAKSTGVGSQVWTKSYVLKFECYLMRSVAYLDFLSLTICGTHCKDIPLVIGRWIIHTMSAGLELNFMENKIMSSHVSIIMDFQKQEAVARDEEFKKLVAARMVLRHNNLNPERPDSRFLRTLDSSIKYKTALIKKLKQINEAQIESLMDELRSVNLGKFVSEAVTAICDAKLRSSDLQAAVQVCSSLHQRYTDFSAILTQGLLKVFLPGKTGDELEADRNLTAMKKRITLKLLLELYFVGVVEDGDVFISIIEDLTSVENLKDRDATQTNLSLLTSFTRQGQIFLGLPLSGHEILDEFYKGLNISADQKEFFTEALHSYYNAATDLLQLEHTSLCQMELENAEIMSDENASLYEKLRKSYDHLYRGVSALAEALDIEPPVMAENGHITRVTTGDIAGIDSSILEALWDDEDTRGFYECLPDLRVFLPAVLLGEAGSEVHEQSLTTQEQPSVVTWAKGQHPHPGERRKKRGKSATREKGKANHNSLPQGLASKSDQGQMATPDFAEDSVTSQEGEFEKDEKDQEKTKDPDKEKGKVKDTGRRGKGKHKIQALEGTNLHRLLQRLPCCVSRDQIDQLTVEFCYINSKSNRKKLVRALFNVPRTCLLPYYSRMVATLSTYMKDVSSMLLQSLEEAFNLLITKKDEVKIQTKIRNIRFIGELCKFRIASAGLVFNCLKVHKGKYGQIHLIASLTAGLSHYHDEFAVAVVDEVLEEIRVGLELNGIGMQQRRIAHMRFLGELYNYEQLNSSVIFDTLYLILFFGHGKAEQDVLDPLEDCFRIRMVITLLHTCGHCFDRGSSKRKLDEFLLHFQSYILCKGSIPLDIEFDLQDLFADLRQNMMPYSSIEEVNDALIEFVEHERIVSIDEANCEKHSDMGKPPFGNTSCTISVNGHNLPLEENGVVHRDIYSGSGTIDPNGRGVEEGLHEENHDDVCNGGDDYGDGGALAIDEDEEVRVWQYKVMDVNPEEEAEFDRELRSLMQESLDSRKLEPRSRLSLNMAIPMNVVVGPTEDLHGRKGLESGDETLDEEAGGRRIGRKEVSVRVLVKRGNKQRSKQLYLPLDCSLVRSAKEREAAEVEERKDIKRLVLEYNEREEESCGFETQPTSWMQSVDSNGDVKRIPGSHHRHQYFAGAGFYYRRRK</sequence>
<name>A0ACC0MH10_RHOML</name>
<accession>A0ACC0MH10</accession>
<dbReference type="EMBL" id="CM046396">
    <property type="protein sequence ID" value="KAI8539859.1"/>
    <property type="molecule type" value="Genomic_DNA"/>
</dbReference>
<protein>
    <submittedName>
        <fullName evidence="1">Uncharacterized protein</fullName>
    </submittedName>
</protein>
<organism evidence="1 2">
    <name type="scientific">Rhododendron molle</name>
    <name type="common">Chinese azalea</name>
    <name type="synonym">Azalea mollis</name>
    <dbReference type="NCBI Taxonomy" id="49168"/>
    <lineage>
        <taxon>Eukaryota</taxon>
        <taxon>Viridiplantae</taxon>
        <taxon>Streptophyta</taxon>
        <taxon>Embryophyta</taxon>
        <taxon>Tracheophyta</taxon>
        <taxon>Spermatophyta</taxon>
        <taxon>Magnoliopsida</taxon>
        <taxon>eudicotyledons</taxon>
        <taxon>Gunneridae</taxon>
        <taxon>Pentapetalae</taxon>
        <taxon>asterids</taxon>
        <taxon>Ericales</taxon>
        <taxon>Ericaceae</taxon>
        <taxon>Ericoideae</taxon>
        <taxon>Rhodoreae</taxon>
        <taxon>Rhododendron</taxon>
    </lineage>
</organism>
<reference evidence="1" key="1">
    <citation type="submission" date="2022-02" db="EMBL/GenBank/DDBJ databases">
        <title>Plant Genome Project.</title>
        <authorList>
            <person name="Zhang R.-G."/>
        </authorList>
    </citation>
    <scope>NUCLEOTIDE SEQUENCE</scope>
    <source>
        <strain evidence="1">AT1</strain>
    </source>
</reference>
<evidence type="ECO:0000313" key="1">
    <source>
        <dbReference type="EMBL" id="KAI8539859.1"/>
    </source>
</evidence>
<gene>
    <name evidence="1" type="ORF">RHMOL_Rhmol09G0215800</name>
</gene>
<proteinExistence type="predicted"/>